<dbReference type="Pfam" id="PF17802">
    <property type="entry name" value="SpaA"/>
    <property type="match status" value="1"/>
</dbReference>
<evidence type="ECO:0000313" key="4">
    <source>
        <dbReference type="Proteomes" id="UP000767327"/>
    </source>
</evidence>
<evidence type="ECO:0000313" key="3">
    <source>
        <dbReference type="EMBL" id="NLT79652.1"/>
    </source>
</evidence>
<evidence type="ECO:0000259" key="2">
    <source>
        <dbReference type="Pfam" id="PF17802"/>
    </source>
</evidence>
<dbReference type="GO" id="GO:0005975">
    <property type="term" value="P:carbohydrate metabolic process"/>
    <property type="evidence" value="ECO:0007669"/>
    <property type="project" value="UniProtKB-ARBA"/>
</dbReference>
<comment type="caution">
    <text evidence="3">The sequence shown here is derived from an EMBL/GenBank/DDBJ whole genome shotgun (WGS) entry which is preliminary data.</text>
</comment>
<feature type="transmembrane region" description="Helical" evidence="1">
    <location>
        <begin position="21"/>
        <end position="42"/>
    </location>
</feature>
<dbReference type="Gene3D" id="2.60.40.10">
    <property type="entry name" value="Immunoglobulins"/>
    <property type="match status" value="1"/>
</dbReference>
<accession>A0A971CZM0</accession>
<dbReference type="Proteomes" id="UP000767327">
    <property type="component" value="Unassembled WGS sequence"/>
</dbReference>
<keyword evidence="1" id="KW-1133">Transmembrane helix</keyword>
<gene>
    <name evidence="3" type="ORF">GXW98_05135</name>
</gene>
<dbReference type="EMBL" id="JAAXZR010000019">
    <property type="protein sequence ID" value="NLT79652.1"/>
    <property type="molecule type" value="Genomic_DNA"/>
</dbReference>
<keyword evidence="1" id="KW-0472">Membrane</keyword>
<dbReference type="InterPro" id="IPR013783">
    <property type="entry name" value="Ig-like_fold"/>
</dbReference>
<dbReference type="InterPro" id="IPR041033">
    <property type="entry name" value="SpaA_PFL_dom_1"/>
</dbReference>
<protein>
    <recommendedName>
        <fullName evidence="2">SpaA-like prealbumin fold domain-containing protein</fullName>
    </recommendedName>
</protein>
<sequence length="811" mass="87369">MSADHHSKVRVAQRLRCATPRAVIAGVVAVVVSMTLCASFSVTASAETGAYEESTTSPQITVTGDATRGHTFWAYKIANYIDIKTVDGKPVSSGIQTLSGGINTDSSTLSDGSVVGGSDHPLNFKQTLALEIAVIEKQRTGRAPKTNEAGLIGGIDPLHWASARWQTSVSESDTDPWFNTNTQTTGPFRTLADWLEGELGVTETNTCVAETDTSCFGLYFDQETGIEYPDGTSRAVFDLDDNTDPEISKVIADHPDAYGSGLYVLLEPHPQDHYGSPVTSTNAPSMILGTRIPVTEGDHTTYYDLYNVTGTEVLHRLGTLNFKGDTVGVSLEIDNAWKRQHPTYPMGELVPYVITTNIPYFDNFLKDSGHADYEGGRTAGSALADGTPILNAFGNQAAALQDGGASAASYSAGRDYARSASQHQTNVGTALFQTTDGASVFQAADAPKNPVRFDITLDYRGSGLGKADPNTMTVKVGVTTLQYRQDCELGTANTATPCFAFRQSASNAQGEQYFVVQLPDWVLRAKGGKTVTVQYEQRILVDAADDNGSIATKEKTLATVEFTNNSYMHDYTDFTDAAMFGSITSAPAVVFTFPLTITKVDSNNNATLADAAFTVSANDVTQCFTLRSGVYHRTSSTSSTPCAQGETSTLTVDDSGRVRIKGLEAHSEYRVRESKQPQGYSADNLKMVDFTVTINPSYNSTSRPTEVLATEYVYAGASYLHPNGLPAYLRPATNEWVNDVDHIKHTFYAHEVDVLNGKTSKDVDAIAPFPWDVLAKTGTGMLLFALVAGALFLIGILLKRQRKREADNAPA</sequence>
<feature type="transmembrane region" description="Helical" evidence="1">
    <location>
        <begin position="780"/>
        <end position="798"/>
    </location>
</feature>
<dbReference type="AlphaFoldDB" id="A0A971CZM0"/>
<organism evidence="3 4">
    <name type="scientific">Bifidobacterium crudilactis</name>
    <dbReference type="NCBI Taxonomy" id="327277"/>
    <lineage>
        <taxon>Bacteria</taxon>
        <taxon>Bacillati</taxon>
        <taxon>Actinomycetota</taxon>
        <taxon>Actinomycetes</taxon>
        <taxon>Bifidobacteriales</taxon>
        <taxon>Bifidobacteriaceae</taxon>
        <taxon>Bifidobacterium</taxon>
    </lineage>
</organism>
<feature type="domain" description="SpaA-like prealbumin fold" evidence="2">
    <location>
        <begin position="595"/>
        <end position="693"/>
    </location>
</feature>
<proteinExistence type="predicted"/>
<name>A0A971CZM0_9BIFI</name>
<keyword evidence="1" id="KW-0812">Transmembrane</keyword>
<dbReference type="RefSeq" id="WP_273173590.1">
    <property type="nucleotide sequence ID" value="NZ_JAAXZR010000019.1"/>
</dbReference>
<evidence type="ECO:0000256" key="1">
    <source>
        <dbReference type="SAM" id="Phobius"/>
    </source>
</evidence>
<reference evidence="3" key="1">
    <citation type="journal article" date="2020" name="Biotechnol. Biofuels">
        <title>New insights from the biogas microbiome by comprehensive genome-resolved metagenomics of nearly 1600 species originating from multiple anaerobic digesters.</title>
        <authorList>
            <person name="Campanaro S."/>
            <person name="Treu L."/>
            <person name="Rodriguez-R L.M."/>
            <person name="Kovalovszki A."/>
            <person name="Ziels R.M."/>
            <person name="Maus I."/>
            <person name="Zhu X."/>
            <person name="Kougias P.G."/>
            <person name="Basile A."/>
            <person name="Luo G."/>
            <person name="Schluter A."/>
            <person name="Konstantinidis K.T."/>
            <person name="Angelidaki I."/>
        </authorList>
    </citation>
    <scope>NUCLEOTIDE SEQUENCE</scope>
    <source>
        <strain evidence="3">AS01afH2WH_6</strain>
    </source>
</reference>
<reference evidence="3" key="2">
    <citation type="submission" date="2020-01" db="EMBL/GenBank/DDBJ databases">
        <authorList>
            <person name="Campanaro S."/>
        </authorList>
    </citation>
    <scope>NUCLEOTIDE SEQUENCE</scope>
    <source>
        <strain evidence="3">AS01afH2WH_6</strain>
    </source>
</reference>